<evidence type="ECO:0000313" key="8">
    <source>
        <dbReference type="EMBL" id="RHA54022.1"/>
    </source>
</evidence>
<evidence type="ECO:0000256" key="1">
    <source>
        <dbReference type="ARBA" id="ARBA00007594"/>
    </source>
</evidence>
<reference evidence="12 13" key="1">
    <citation type="submission" date="2018-08" db="EMBL/GenBank/DDBJ databases">
        <title>A genome reference for cultivated species of the human gut microbiota.</title>
        <authorList>
            <person name="Zou Y."/>
            <person name="Xue W."/>
            <person name="Luo G."/>
        </authorList>
    </citation>
    <scope>NUCLEOTIDE SEQUENCE [LARGE SCALE GENOMIC DNA]</scope>
    <source>
        <strain evidence="11 12">AF37-4</strain>
        <strain evidence="10 16">AM23-22</strain>
        <strain evidence="9 15">AM42-30</strain>
        <strain evidence="8 13">AM43-2</strain>
        <strain evidence="7 14">AM44-11BH</strain>
    </source>
</reference>
<feature type="domain" description="Large ribosomal subunit protein uL30-like ferredoxin-like fold" evidence="6">
    <location>
        <begin position="5"/>
        <end position="55"/>
    </location>
</feature>
<evidence type="ECO:0000313" key="14">
    <source>
        <dbReference type="Proteomes" id="UP000284779"/>
    </source>
</evidence>
<evidence type="ECO:0000259" key="6">
    <source>
        <dbReference type="Pfam" id="PF00327"/>
    </source>
</evidence>
<gene>
    <name evidence="5" type="primary">rpmD</name>
    <name evidence="11" type="ORF">DW018_08955</name>
    <name evidence="10" type="ORF">DW652_08480</name>
    <name evidence="9" type="ORF">DW918_02955</name>
    <name evidence="8" type="ORF">DW929_08105</name>
    <name evidence="7" type="ORF">DW944_04350</name>
</gene>
<evidence type="ECO:0000313" key="9">
    <source>
        <dbReference type="EMBL" id="RHA81406.1"/>
    </source>
</evidence>
<dbReference type="GeneID" id="66467372"/>
<dbReference type="GO" id="GO:0003735">
    <property type="term" value="F:structural constituent of ribosome"/>
    <property type="evidence" value="ECO:0007669"/>
    <property type="project" value="InterPro"/>
</dbReference>
<dbReference type="Pfam" id="PF00327">
    <property type="entry name" value="Ribosomal_L30"/>
    <property type="match status" value="1"/>
</dbReference>
<dbReference type="InterPro" id="IPR016082">
    <property type="entry name" value="Ribosomal_uL30_ferredoxin-like"/>
</dbReference>
<accession>A0A415L7W8</accession>
<dbReference type="AlphaFoldDB" id="A0A415L7W8"/>
<evidence type="ECO:0000313" key="10">
    <source>
        <dbReference type="EMBL" id="RHF88350.1"/>
    </source>
</evidence>
<evidence type="ECO:0000256" key="2">
    <source>
        <dbReference type="ARBA" id="ARBA00011838"/>
    </source>
</evidence>
<dbReference type="InterPro" id="IPR036919">
    <property type="entry name" value="Ribo_uL30_ferredoxin-like_sf"/>
</dbReference>
<dbReference type="Proteomes" id="UP000284598">
    <property type="component" value="Unassembled WGS sequence"/>
</dbReference>
<evidence type="ECO:0000256" key="3">
    <source>
        <dbReference type="ARBA" id="ARBA00022980"/>
    </source>
</evidence>
<dbReference type="Proteomes" id="UP000285740">
    <property type="component" value="Unassembled WGS sequence"/>
</dbReference>
<dbReference type="GO" id="GO:0006412">
    <property type="term" value="P:translation"/>
    <property type="evidence" value="ECO:0007669"/>
    <property type="project" value="UniProtKB-UniRule"/>
</dbReference>
<dbReference type="InterPro" id="IPR005996">
    <property type="entry name" value="Ribosomal_uL30_bac-type"/>
</dbReference>
<keyword evidence="14" id="KW-1185">Reference proteome</keyword>
<comment type="caution">
    <text evidence="11">The sequence shown here is derived from an EMBL/GenBank/DDBJ whole genome shotgun (WGS) entry which is preliminary data.</text>
</comment>
<sequence length="60" mass="6630">MADKLKITLVKSTIGAVPKNKKTCEALGLTKLNKTVEMPDNAAVRGMIQRVRHLVKVEEI</sequence>
<dbReference type="NCBIfam" id="TIGR01308">
    <property type="entry name" value="rpmD_bact"/>
    <property type="match status" value="1"/>
</dbReference>
<name>A0A415L7W8_9FIRM</name>
<evidence type="ECO:0000313" key="13">
    <source>
        <dbReference type="Proteomes" id="UP000284598"/>
    </source>
</evidence>
<evidence type="ECO:0000313" key="15">
    <source>
        <dbReference type="Proteomes" id="UP000285740"/>
    </source>
</evidence>
<dbReference type="SUPFAM" id="SSF55129">
    <property type="entry name" value="Ribosomal protein L30p/L7e"/>
    <property type="match status" value="1"/>
</dbReference>
<dbReference type="PIRSF" id="PIRSF002211">
    <property type="entry name" value="Ribosomal_L30_bac-type"/>
    <property type="match status" value="1"/>
</dbReference>
<dbReference type="CDD" id="cd01658">
    <property type="entry name" value="Ribosomal_L30"/>
    <property type="match status" value="1"/>
</dbReference>
<comment type="subunit">
    <text evidence="2 5">Part of the 50S ribosomal subunit.</text>
</comment>
<evidence type="ECO:0000313" key="12">
    <source>
        <dbReference type="Proteomes" id="UP000283314"/>
    </source>
</evidence>
<evidence type="ECO:0000313" key="7">
    <source>
        <dbReference type="EMBL" id="RHA19576.1"/>
    </source>
</evidence>
<evidence type="ECO:0000256" key="5">
    <source>
        <dbReference type="HAMAP-Rule" id="MF_01371"/>
    </source>
</evidence>
<dbReference type="RefSeq" id="WP_005362199.1">
    <property type="nucleotide sequence ID" value="NZ_CABJDQ010000006.1"/>
</dbReference>
<protein>
    <recommendedName>
        <fullName evidence="5">Large ribosomal subunit protein uL30</fullName>
    </recommendedName>
</protein>
<dbReference type="EMBL" id="QRHR01000007">
    <property type="protein sequence ID" value="RHF88350.1"/>
    <property type="molecule type" value="Genomic_DNA"/>
</dbReference>
<dbReference type="Proteomes" id="UP000286186">
    <property type="component" value="Unassembled WGS sequence"/>
</dbReference>
<dbReference type="EMBL" id="QSFO01000008">
    <property type="protein sequence ID" value="RHA54022.1"/>
    <property type="molecule type" value="Genomic_DNA"/>
</dbReference>
<comment type="similarity">
    <text evidence="1 5">Belongs to the universal ribosomal protein uL30 family.</text>
</comment>
<organism evidence="11 12">
    <name type="scientific">Eubacterium ventriosum</name>
    <dbReference type="NCBI Taxonomy" id="39496"/>
    <lineage>
        <taxon>Bacteria</taxon>
        <taxon>Bacillati</taxon>
        <taxon>Bacillota</taxon>
        <taxon>Clostridia</taxon>
        <taxon>Eubacteriales</taxon>
        <taxon>Eubacteriaceae</taxon>
        <taxon>Eubacterium</taxon>
    </lineage>
</organism>
<keyword evidence="4 5" id="KW-0687">Ribonucleoprotein</keyword>
<evidence type="ECO:0000313" key="11">
    <source>
        <dbReference type="EMBL" id="RHL44636.1"/>
    </source>
</evidence>
<dbReference type="Proteomes" id="UP000284779">
    <property type="component" value="Unassembled WGS sequence"/>
</dbReference>
<dbReference type="Proteomes" id="UP000283314">
    <property type="component" value="Unassembled WGS sequence"/>
</dbReference>
<dbReference type="EMBL" id="QROT01000006">
    <property type="protein sequence ID" value="RHL44636.1"/>
    <property type="molecule type" value="Genomic_DNA"/>
</dbReference>
<dbReference type="EMBL" id="QSFD01000003">
    <property type="protein sequence ID" value="RHA19576.1"/>
    <property type="molecule type" value="Genomic_DNA"/>
</dbReference>
<dbReference type="Gene3D" id="3.30.1390.20">
    <property type="entry name" value="Ribosomal protein L30, ferredoxin-like fold domain"/>
    <property type="match status" value="1"/>
</dbReference>
<dbReference type="GO" id="GO:0022625">
    <property type="term" value="C:cytosolic large ribosomal subunit"/>
    <property type="evidence" value="ECO:0007669"/>
    <property type="project" value="TreeGrafter"/>
</dbReference>
<dbReference type="HAMAP" id="MF_01371_B">
    <property type="entry name" value="Ribosomal_uL30_B"/>
    <property type="match status" value="1"/>
</dbReference>
<evidence type="ECO:0000313" key="16">
    <source>
        <dbReference type="Proteomes" id="UP000286186"/>
    </source>
</evidence>
<evidence type="ECO:0000256" key="4">
    <source>
        <dbReference type="ARBA" id="ARBA00023274"/>
    </source>
</evidence>
<dbReference type="PANTHER" id="PTHR15892">
    <property type="entry name" value="MITOCHONDRIAL RIBOSOMAL PROTEIN L30"/>
    <property type="match status" value="1"/>
</dbReference>
<keyword evidence="3 5" id="KW-0689">Ribosomal protein</keyword>
<dbReference type="FunFam" id="3.30.1390.20:FF:000001">
    <property type="entry name" value="50S ribosomal protein L30"/>
    <property type="match status" value="1"/>
</dbReference>
<proteinExistence type="inferred from homology"/>
<dbReference type="EMBL" id="QSFV01000005">
    <property type="protein sequence ID" value="RHA81406.1"/>
    <property type="molecule type" value="Genomic_DNA"/>
</dbReference>
<dbReference type="PANTHER" id="PTHR15892:SF2">
    <property type="entry name" value="LARGE RIBOSOMAL SUBUNIT PROTEIN UL30M"/>
    <property type="match status" value="1"/>
</dbReference>